<dbReference type="EMBL" id="MU790585">
    <property type="protein sequence ID" value="KAJ3997342.1"/>
    <property type="molecule type" value="Genomic_DNA"/>
</dbReference>
<feature type="signal peptide" evidence="2">
    <location>
        <begin position="1"/>
        <end position="25"/>
    </location>
</feature>
<keyword evidence="2" id="KW-0732">Signal</keyword>
<reference evidence="3" key="1">
    <citation type="submission" date="2022-08" db="EMBL/GenBank/DDBJ databases">
        <authorList>
            <consortium name="DOE Joint Genome Institute"/>
            <person name="Min B."/>
            <person name="Riley R."/>
            <person name="Sierra-Patev S."/>
            <person name="Naranjo-Ortiz M."/>
            <person name="Looney B."/>
            <person name="Konkel Z."/>
            <person name="Slot J.C."/>
            <person name="Sakamoto Y."/>
            <person name="Steenwyk J.L."/>
            <person name="Rokas A."/>
            <person name="Carro J."/>
            <person name="Camarero S."/>
            <person name="Ferreira P."/>
            <person name="Molpeceres G."/>
            <person name="Ruiz-Duenas F.J."/>
            <person name="Serrano A."/>
            <person name="Henrissat B."/>
            <person name="Drula E."/>
            <person name="Hughes K.W."/>
            <person name="Mata J.L."/>
            <person name="Ishikawa N.K."/>
            <person name="Vargas-Isla R."/>
            <person name="Ushijima S."/>
            <person name="Smith C.A."/>
            <person name="Ahrendt S."/>
            <person name="Andreopoulos W."/>
            <person name="He G."/>
            <person name="Labutti K."/>
            <person name="Lipzen A."/>
            <person name="Ng V."/>
            <person name="Sandor L."/>
            <person name="Barry K."/>
            <person name="Martinez A.T."/>
            <person name="Xiao Y."/>
            <person name="Gibbons J.G."/>
            <person name="Terashima K."/>
            <person name="Hibbett D.S."/>
            <person name="Grigoriev I.V."/>
        </authorList>
    </citation>
    <scope>NUCLEOTIDE SEQUENCE</scope>
    <source>
        <strain evidence="3">TFB10827</strain>
    </source>
</reference>
<feature type="compositionally biased region" description="Low complexity" evidence="1">
    <location>
        <begin position="155"/>
        <end position="164"/>
    </location>
</feature>
<evidence type="ECO:0000313" key="3">
    <source>
        <dbReference type="EMBL" id="KAJ3997342.1"/>
    </source>
</evidence>
<comment type="caution">
    <text evidence="3">The sequence shown here is derived from an EMBL/GenBank/DDBJ whole genome shotgun (WGS) entry which is preliminary data.</text>
</comment>
<dbReference type="Proteomes" id="UP001163828">
    <property type="component" value="Unassembled WGS sequence"/>
</dbReference>
<organism evidence="3 4">
    <name type="scientific">Lentinula boryana</name>
    <dbReference type="NCBI Taxonomy" id="40481"/>
    <lineage>
        <taxon>Eukaryota</taxon>
        <taxon>Fungi</taxon>
        <taxon>Dikarya</taxon>
        <taxon>Basidiomycota</taxon>
        <taxon>Agaricomycotina</taxon>
        <taxon>Agaricomycetes</taxon>
        <taxon>Agaricomycetidae</taxon>
        <taxon>Agaricales</taxon>
        <taxon>Marasmiineae</taxon>
        <taxon>Omphalotaceae</taxon>
        <taxon>Lentinula</taxon>
    </lineage>
</organism>
<evidence type="ECO:0000256" key="2">
    <source>
        <dbReference type="SAM" id="SignalP"/>
    </source>
</evidence>
<proteinExistence type="predicted"/>
<protein>
    <submittedName>
        <fullName evidence="3">Uncharacterized protein</fullName>
    </submittedName>
</protein>
<evidence type="ECO:0000313" key="4">
    <source>
        <dbReference type="Proteomes" id="UP001163828"/>
    </source>
</evidence>
<sequence length="208" mass="22669">MMRGNEVLSAHLFLPLSLLLRAAYRGLTLIELGRKDEGIELELRSGAHKEENLELYAMPLGLLFRPTSSKRLLLVKYQHVTGSGSSNFYHAVSTTPVSPSLSSTRPKSASSSTYIPSLSDRGSIMSQEESRSSSMDKEHEHQHQESSGTKHRSLSKSSSTSASTPRHLRTDLIQVLGPDLIIPTTKISTIPCAGVRIASGNLVGLMGW</sequence>
<feature type="region of interest" description="Disordered" evidence="1">
    <location>
        <begin position="94"/>
        <end position="166"/>
    </location>
</feature>
<name>A0ABQ8QFM1_9AGAR</name>
<feature type="chain" id="PRO_5045044756" evidence="2">
    <location>
        <begin position="26"/>
        <end position="208"/>
    </location>
</feature>
<feature type="compositionally biased region" description="Low complexity" evidence="1">
    <location>
        <begin position="94"/>
        <end position="112"/>
    </location>
</feature>
<accession>A0ABQ8QFM1</accession>
<gene>
    <name evidence="3" type="ORF">F5050DRAFT_1439669</name>
</gene>
<feature type="compositionally biased region" description="Basic and acidic residues" evidence="1">
    <location>
        <begin position="128"/>
        <end position="144"/>
    </location>
</feature>
<evidence type="ECO:0000256" key="1">
    <source>
        <dbReference type="SAM" id="MobiDB-lite"/>
    </source>
</evidence>
<keyword evidence="4" id="KW-1185">Reference proteome</keyword>